<organism evidence="1 2">
    <name type="scientific">Sneathiella marina</name>
    <dbReference type="NCBI Taxonomy" id="2950108"/>
    <lineage>
        <taxon>Bacteria</taxon>
        <taxon>Pseudomonadati</taxon>
        <taxon>Pseudomonadota</taxon>
        <taxon>Alphaproteobacteria</taxon>
        <taxon>Sneathiellales</taxon>
        <taxon>Sneathiellaceae</taxon>
        <taxon>Sneathiella</taxon>
    </lineage>
</organism>
<evidence type="ECO:0000313" key="1">
    <source>
        <dbReference type="EMBL" id="USG60071.1"/>
    </source>
</evidence>
<proteinExistence type="predicted"/>
<name>A0ABY4W5Z7_9PROT</name>
<evidence type="ECO:0000313" key="2">
    <source>
        <dbReference type="Proteomes" id="UP001056291"/>
    </source>
</evidence>
<dbReference type="InterPro" id="IPR011008">
    <property type="entry name" value="Dimeric_a/b-barrel"/>
</dbReference>
<dbReference type="Pfam" id="PF16157">
    <property type="entry name" value="DUF4865"/>
    <property type="match status" value="1"/>
</dbReference>
<dbReference type="SUPFAM" id="SSF54909">
    <property type="entry name" value="Dimeric alpha+beta barrel"/>
    <property type="match status" value="1"/>
</dbReference>
<keyword evidence="2" id="KW-1185">Reference proteome</keyword>
<dbReference type="Gene3D" id="3.30.70.100">
    <property type="match status" value="1"/>
</dbReference>
<gene>
    <name evidence="1" type="ORF">NBZ79_12890</name>
</gene>
<dbReference type="RefSeq" id="WP_251932878.1">
    <property type="nucleotide sequence ID" value="NZ_CP098747.1"/>
</dbReference>
<reference evidence="1" key="1">
    <citation type="submission" date="2022-06" db="EMBL/GenBank/DDBJ databases">
        <title>Sneathiella actinostolidae sp. nov., isolated from a sea anemonein the Western Pacific Ocean.</title>
        <authorList>
            <person name="Wei M.J."/>
        </authorList>
    </citation>
    <scope>NUCLEOTIDE SEQUENCE</scope>
    <source>
        <strain evidence="1">PHK-P5</strain>
    </source>
</reference>
<dbReference type="InterPro" id="IPR032349">
    <property type="entry name" value="DUF4865"/>
</dbReference>
<accession>A0ABY4W5Z7</accession>
<sequence>MLAMQYSVRLPREFDIDQVYKHVSMRSPLFDGFPGLKHKFYLYDPEEHMYAPFYIWENTQSAQDFLLHNLFNGVIEAFGRPRVRSWQIIEFDKGPNKEEPTFLYTSFDKAGSQKPLPEIMKDEKQEHQAQLGKEGLYANMVLLDPDRWEIGHFGFWQNRENAVAVTADCVTQYDVLKMNHELLGAA</sequence>
<protein>
    <submittedName>
        <fullName evidence="1">DUF4865 family protein</fullName>
    </submittedName>
</protein>
<dbReference type="Proteomes" id="UP001056291">
    <property type="component" value="Chromosome"/>
</dbReference>
<dbReference type="EMBL" id="CP098747">
    <property type="protein sequence ID" value="USG60071.1"/>
    <property type="molecule type" value="Genomic_DNA"/>
</dbReference>